<protein>
    <submittedName>
        <fullName evidence="1">Uncharacterized protein</fullName>
    </submittedName>
</protein>
<accession>A0A8S0ZUY1</accession>
<proteinExistence type="predicted"/>
<dbReference type="Proteomes" id="UP000494256">
    <property type="component" value="Unassembled WGS sequence"/>
</dbReference>
<gene>
    <name evidence="1" type="ORF">APLA_LOCUS7061</name>
</gene>
<sequence length="121" mass="14232">MKSFWSNEYKTLDRIVKINIRKDIRNYNDNLAQVALENNKSLKIDMRGRETSRSATKTTQDNSDIVHREEEKVLKFCTDFYAKLYSVPHNIIPINTQTNDNIQAPTYIIAPLIHYILIIKF</sequence>
<name>A0A8S0ZUY1_ARCPL</name>
<comment type="caution">
    <text evidence="1">The sequence shown here is derived from an EMBL/GenBank/DDBJ whole genome shotgun (WGS) entry which is preliminary data.</text>
</comment>
<reference evidence="1 2" key="1">
    <citation type="submission" date="2020-04" db="EMBL/GenBank/DDBJ databases">
        <authorList>
            <person name="Wallbank WR R."/>
            <person name="Pardo Diaz C."/>
            <person name="Kozak K."/>
            <person name="Martin S."/>
            <person name="Jiggins C."/>
            <person name="Moest M."/>
            <person name="Warren A I."/>
            <person name="Byers J.R.P. K."/>
            <person name="Montejo-Kovacevich G."/>
            <person name="Yen C E."/>
        </authorList>
    </citation>
    <scope>NUCLEOTIDE SEQUENCE [LARGE SCALE GENOMIC DNA]</scope>
</reference>
<dbReference type="OrthoDB" id="206700at2759"/>
<dbReference type="EMBL" id="CADEBD010000300">
    <property type="protein sequence ID" value="CAB3235711.1"/>
    <property type="molecule type" value="Genomic_DNA"/>
</dbReference>
<evidence type="ECO:0000313" key="1">
    <source>
        <dbReference type="EMBL" id="CAB3235711.1"/>
    </source>
</evidence>
<evidence type="ECO:0000313" key="2">
    <source>
        <dbReference type="Proteomes" id="UP000494256"/>
    </source>
</evidence>
<dbReference type="AlphaFoldDB" id="A0A8S0ZUY1"/>
<organism evidence="1 2">
    <name type="scientific">Arctia plantaginis</name>
    <name type="common">Wood tiger moth</name>
    <name type="synonym">Phalaena plantaginis</name>
    <dbReference type="NCBI Taxonomy" id="874455"/>
    <lineage>
        <taxon>Eukaryota</taxon>
        <taxon>Metazoa</taxon>
        <taxon>Ecdysozoa</taxon>
        <taxon>Arthropoda</taxon>
        <taxon>Hexapoda</taxon>
        <taxon>Insecta</taxon>
        <taxon>Pterygota</taxon>
        <taxon>Neoptera</taxon>
        <taxon>Endopterygota</taxon>
        <taxon>Lepidoptera</taxon>
        <taxon>Glossata</taxon>
        <taxon>Ditrysia</taxon>
        <taxon>Noctuoidea</taxon>
        <taxon>Erebidae</taxon>
        <taxon>Arctiinae</taxon>
        <taxon>Arctia</taxon>
    </lineage>
</organism>